<feature type="compositionally biased region" description="Low complexity" evidence="1">
    <location>
        <begin position="3269"/>
        <end position="3283"/>
    </location>
</feature>
<feature type="region of interest" description="Disordered" evidence="1">
    <location>
        <begin position="2956"/>
        <end position="3011"/>
    </location>
</feature>
<protein>
    <submittedName>
        <fullName evidence="2">Uncharacterized protein</fullName>
    </submittedName>
</protein>
<feature type="compositionally biased region" description="Basic and acidic residues" evidence="1">
    <location>
        <begin position="3089"/>
        <end position="3100"/>
    </location>
</feature>
<feature type="compositionally biased region" description="Basic and acidic residues" evidence="1">
    <location>
        <begin position="995"/>
        <end position="1008"/>
    </location>
</feature>
<keyword evidence="3" id="KW-1185">Reference proteome</keyword>
<dbReference type="Proteomes" id="UP000041254">
    <property type="component" value="Unassembled WGS sequence"/>
</dbReference>
<feature type="region of interest" description="Disordered" evidence="1">
    <location>
        <begin position="3505"/>
        <end position="3530"/>
    </location>
</feature>
<feature type="region of interest" description="Disordered" evidence="1">
    <location>
        <begin position="56"/>
        <end position="110"/>
    </location>
</feature>
<feature type="region of interest" description="Disordered" evidence="1">
    <location>
        <begin position="4020"/>
        <end position="4046"/>
    </location>
</feature>
<feature type="compositionally biased region" description="Polar residues" evidence="1">
    <location>
        <begin position="785"/>
        <end position="803"/>
    </location>
</feature>
<feature type="region of interest" description="Disordered" evidence="1">
    <location>
        <begin position="976"/>
        <end position="1014"/>
    </location>
</feature>
<feature type="region of interest" description="Disordered" evidence="1">
    <location>
        <begin position="2344"/>
        <end position="2394"/>
    </location>
</feature>
<evidence type="ECO:0000313" key="3">
    <source>
        <dbReference type="Proteomes" id="UP000041254"/>
    </source>
</evidence>
<evidence type="ECO:0000313" key="2">
    <source>
        <dbReference type="EMBL" id="CEL91646.1"/>
    </source>
</evidence>
<organism evidence="2 3">
    <name type="scientific">Vitrella brassicaformis (strain CCMP3155)</name>
    <dbReference type="NCBI Taxonomy" id="1169540"/>
    <lineage>
        <taxon>Eukaryota</taxon>
        <taxon>Sar</taxon>
        <taxon>Alveolata</taxon>
        <taxon>Colpodellida</taxon>
        <taxon>Vitrellaceae</taxon>
        <taxon>Vitrella</taxon>
    </lineage>
</organism>
<feature type="compositionally biased region" description="Basic and acidic residues" evidence="1">
    <location>
        <begin position="2977"/>
        <end position="2987"/>
    </location>
</feature>
<feature type="region of interest" description="Disordered" evidence="1">
    <location>
        <begin position="2080"/>
        <end position="2133"/>
    </location>
</feature>
<feature type="region of interest" description="Disordered" evidence="1">
    <location>
        <begin position="761"/>
        <end position="803"/>
    </location>
</feature>
<feature type="compositionally biased region" description="Acidic residues" evidence="1">
    <location>
        <begin position="2124"/>
        <end position="2133"/>
    </location>
</feature>
<feature type="region of interest" description="Disordered" evidence="1">
    <location>
        <begin position="1512"/>
        <end position="1560"/>
    </location>
</feature>
<feature type="region of interest" description="Disordered" evidence="1">
    <location>
        <begin position="1638"/>
        <end position="1667"/>
    </location>
</feature>
<feature type="compositionally biased region" description="Low complexity" evidence="1">
    <location>
        <begin position="3826"/>
        <end position="3849"/>
    </location>
</feature>
<dbReference type="VEuPathDB" id="CryptoDB:Vbra_10806"/>
<feature type="compositionally biased region" description="Low complexity" evidence="1">
    <location>
        <begin position="763"/>
        <end position="778"/>
    </location>
</feature>
<feature type="compositionally biased region" description="Low complexity" evidence="1">
    <location>
        <begin position="3505"/>
        <end position="3514"/>
    </location>
</feature>
<feature type="compositionally biased region" description="Basic residues" evidence="1">
    <location>
        <begin position="2156"/>
        <end position="2167"/>
    </location>
</feature>
<dbReference type="InParanoid" id="A0A0G4E8W8"/>
<dbReference type="EMBL" id="CDMY01000007">
    <property type="protein sequence ID" value="CEL91646.1"/>
    <property type="molecule type" value="Genomic_DNA"/>
</dbReference>
<accession>A0A0G4E8W8</accession>
<feature type="region of interest" description="Disordered" evidence="1">
    <location>
        <begin position="4176"/>
        <end position="4214"/>
    </location>
</feature>
<name>A0A0G4E8W8_VITBC</name>
<evidence type="ECO:0000256" key="1">
    <source>
        <dbReference type="SAM" id="MobiDB-lite"/>
    </source>
</evidence>
<feature type="compositionally biased region" description="Basic and acidic residues" evidence="1">
    <location>
        <begin position="1656"/>
        <end position="1665"/>
    </location>
</feature>
<feature type="region of interest" description="Disordered" evidence="1">
    <location>
        <begin position="1421"/>
        <end position="1472"/>
    </location>
</feature>
<feature type="compositionally biased region" description="Basic and acidic residues" evidence="1">
    <location>
        <begin position="4196"/>
        <end position="4205"/>
    </location>
</feature>
<feature type="region of interest" description="Disordered" evidence="1">
    <location>
        <begin position="3269"/>
        <end position="3297"/>
    </location>
</feature>
<feature type="region of interest" description="Disordered" evidence="1">
    <location>
        <begin position="2150"/>
        <end position="2183"/>
    </location>
</feature>
<reference evidence="2 3" key="1">
    <citation type="submission" date="2014-11" db="EMBL/GenBank/DDBJ databases">
        <authorList>
            <person name="Zhu J."/>
            <person name="Qi W."/>
            <person name="Song R."/>
        </authorList>
    </citation>
    <scope>NUCLEOTIDE SEQUENCE [LARGE SCALE GENOMIC DNA]</scope>
</reference>
<proteinExistence type="predicted"/>
<feature type="region of interest" description="Disordered" evidence="1">
    <location>
        <begin position="3075"/>
        <end position="3109"/>
    </location>
</feature>
<dbReference type="OrthoDB" id="383349at2759"/>
<feature type="compositionally biased region" description="Polar residues" evidence="1">
    <location>
        <begin position="4176"/>
        <end position="4195"/>
    </location>
</feature>
<sequence>MTSEAGERKTTHIAFEEVTSGTQEIISEWLATSEMDYALQVSASQPSSVLLHAGPLPSPSVQETDVPARPTRVHKRRASQDISESVDEMGKRAVRRKTDRVKNGNGDEEAGSAIRCESETQMGQRCACDGPSDSLTYTDSRDRERFYSIDFSHVRGDARLLLSLVQDILPSSEVNAQWLARTHHESAAEVVAAVAAGQSDSARFQRLRVEAAEAAVRFRPEAPASPSDATDIPHTLVQATALDLEYHPDSQTVAVHAASSQAFAEGSSYDGDEFDGRGPTAELAMVPNLSVVYSPRKLELRVAEMEVSVSTALFIVVKNFKGFLPRWQRRQSLAEETRIAEQETPNQCFDIRANQIALYVYRKRNLWLMSRLEGLLFVYDPCGDAGFSLSLHLDEIFVEYIEVLSSKSYRPSVVFSKHIAHVAALTNKMKERTSPTASEWTVMSGTSTVAGRNKGQVSIVVRYGRREEKNSAKAVDDKELYVSMHLVSIHLFPTASFLAATLGFVKFAREFFAGESEPSATVSSPISTLAVSPHSLAVGANLSSAAPSPLSRIASTAAKVVTFVHNVGIHMVNADGGAASDAPCEEDVLRSELRSADGQSPTSLAPESAVSVILTVDDWLRGPANREGERGSHWERVEGRTAVVDVNNYGFRVYFKGEFDSDPGIQTRVSLAPQATRPVHVIKLRVDRIEIGIMRNATWLLTAFVVHNVSFRANWAEKLPFSLASSARRDGDRFVPQQETLQFFFHVDRIYLWHIDNDDNRGPSSVSPRPSSSISQSLRRSHTSTASIGQAEASPSLTGSPSSLIKHLHQSASLRRATTLMDDKAADEAGEMQGDATIDGTGGLTLEERLHKELWYHPDFEECLPWLPPFAAIVADHTPPVVFPVMFQVNQGDEMGMERHIEMELTTSDGKQKRFVTKIATTRLRCHPHTIRMVQDFIKHTQQWQENLSEHLGASRSVAAHSRPWQDSILNLSSSSCSSLEDVSPPPALASLPEAQERQEEDRHEKETPTGIWDRVPQNMTTTLELGGIQLLLPTLNDLNVALKVSATPSQPCGMSNVQYLVACTSTVPAPRIDINLKGVASEQEAVALSPCSASTHPSLRSQVSTGNGTAGKARQREFVFKLDHVRLGLKQELSAEEERQGREAHEYIVTFELKQVQAHLASVPGQLSADISVRNVTMLDRAQQSLITNTIALKASHPLPSHTPSARTNKKPSREQLTWSIHKSKYLQQSFTNLQNLRIELRLHLIVPLFRFLGGVLRFNNDITAPSPSHSIQPTSMHFTTARTSTFRISSDLSSEAVPRPPSKHRVGTDTRALLLLLPEIVVVAHLASTGHSRQVRSSAPGLTVQLREESEPSHFLSDLEYSADMRDMGGCGTGHEEKERTSRVWQPIRMMSGAVRTLRKTITLTPQKPDQHILVATEHFRPTPMPDEDSSAVSRPASIRTDPLRSISLLRRPSPPSMDQMPGPKSLASSAAARTLGPIARQPSFVSADDQISQAAITAGERRLSSNPFIRSLSRNLKPPQGFGGRRTEEEDAPPADDVRSEDKTSASGIMSRPSTMFGTVGRTLHGVMRMTKALVQRHDDGAKQGDACKRYEEPSMPTVPPTRPIATQLVTIHVSSLEIWLPPLPSDEELLGIKKQPSQTAERPRGIQAEPKLANEKPDAKTRRSTVAVMGWETPSAVRHGQYVPSVVDDVHFTPSLQVLHTSNEIDAFQAFERGTPEIGDDSVPSAVTIPSLSNPASLPPSNRTDVRKGSDLTVGILLGFELTAKKQPHLSNVSCHLEELLMLYGWPEIKNTEARETGEDNSQGAVGSPIPSSSSSTSSASPSPSGARSPRPDSERAPSASRPPSPPILTGPTGSMLVERASNRDDCFFEMNQVYANVKGSPGLREVTVERIGRPSNHVHEIRVRMSFENSRRFRTLSRQLNHTINELRASWKTIVQSDREEGQELHYVATFSPEFERGVTQDHLGLISTDELQKKRRMSDERQDEDEEDEKRRLSASSQRKVSLPHVLTMPWKASTLKTGQEREREAESALRRASHSGSLDLPGEVSRIAEEPSEIVTVASEAPGRLTMLRRLFGARNDPKRRRTKFSLRDSLQEKTGVSQPSSRRRRASAPLPANTSSEDEADDAGEDMSPALMKRHQMRRHAFREAGRRRVPVGFRRRHQPTPQREAAEEAETGSISTAGETVDPLEWLFTPLFDATAPDEEISGQGAPPSSAASEYHDDGPNVTESVSLAAVGHQRLVETAVPGTSPVSRKPHKRRLTLRVDICEVSFKVLDMQLQLVSFAVKNFKLEGSYPVSPARGGFMSTFKIDCTCHNSLANTQQRILQEFKVTLNFSRQRHPSLDEASEGGKPIATTEVPRPAAVPASTEKLQAGEPSLLPRQRRSSRIRREQASPYTVTVFVDRLNLDITSSFVQVVARLHSEIKKSDRAVERPLTITTFRIHNDTAAELLLYCRSAVSGRIRHELGEDHPSPSKSLRWIGKLRELEACRVSNAQLVDLACNIPLDDHTTYTYHDAPKPATDRLPDQSPHSSQARGFIQEGVSATVNATWAGFKQVIQDIYPTKLSQGSAPQATTRSALQHKVRGQKSGRQVADFCRGMEGLDGFRIEEDDLLLFGTSRGAQNFLEILRMEEGRANAGMRESVADSELDVTVDSALERRALGSRSHTLHGDLLTARNWKQVGRLQYDHTRAKAYKVDKIGSKLLVEPQINWDEGICNLSVGTCIQIQNSTSLPFTIHLPSPQGRTRLLGLPINPIALGEMGMRQLGRFFSEGRTKAADGGFPILKTCASIEVQPYSRKSIPLHWFFLEVAPLIAPHLVGPTGAWDLSAGTWSTRASVTGVRTKMEGGFGKWLTKAKAIVPLPFAALAKLINKITSPHLAYQRVSVADFVLKYTCNLSFYGMVDVTEIPSNERNRIAHKYVIRIEPFIAVKNALPFPITLELAPVKDSSRGQLASTTALPRVNEEESVAGTEEQPEKAVTEKPRAGRHSLHITSPHSMSPTAKTSNAPMPSFLIRRSNRMKGPDVSKAPTHLRDAISLIGERKIVKKLGPDQIWAIPLSRRQAWLKVSIHGAPLDGNAGVPQPKMEATDGKEDEGDHVPSPPRRKTTTDLYVSAKTYLVMPKYETLTRTLPLRQRAGSLEGVLRDHDRPLIAYESRDKVGRQLKLCSYKRMQIAMEATRRVVTLYMPFFIENVTDVALSCNSMVIPPHCRLSVRVRAMQYEQGESCVLGSGYSRSLDLINPTLTRDTLQLVMKPLADVTVDTVAQDKSASSHSHDAQSSSDSDETAVPPKRSFAPLKPISALSKRVFRSNPHRHSNQQLARYAGTVYSFRPREALAKRKRPGSAFVAAKRTKQPRRPVGREGRGSEDATVAVVPSVTVEKAEEAIDLDLVSWPAVDAAVDRLMETGDYPTTFMEHHGSETREQSMAPSAVPSVGVSPLSLPFPLPQPSPTIPTVPDSVKVTLGVCVRYADPPFSLSKVVSFIDRFVFQSKLPFPVQIFSASGSESPAPAGATPRLPASKSVPAGGHHARVVVKSTSEHESATDARLQGPEGYLAPHSSLAFHGELGGGGKVFLYSPQLQMATPAFSLPPPSVPASFQFKFNMEASIVDDRTFRRYCGSLISRQMGEAQAEDATKRTLIQVDIVSGEFGNRSAVPYVFNGYFVVLSIPLYPTFKLRNLTDYALSFSTARSDPPPSERVFDLPGRSSVVLTPEDELDERKTRLHASKAKVALRVKDCNKKVKWEFFSLVTVEEHVSILDFDLPSAKRMQRRGAGSAARPQHAASDLIYPQGLHGEDALTNRSGSLMKDDTEEEAGPDELSPVASPATAGAPGPGWMSTRRTHLSSSTLTDDRPDNGVTAADGSPQVKQLATQGSLQERSSRFAPSRPAAAQRFVPHIQWSGSRDLFPSRAQKRRKGKLYVALTVDAKGTRVLTVTETKEAAECIRDRQKAVGANHVDQDDDDKETMGRQRAHKLMGSVKVSKVTVAWIHQHEEVLTAHIQDMSLSFTLITSAGRSTVKRLTLPPLPSAPSEAPRGPSPSPPGIRGDSLELEFSFSNLHLDHFVPGDLPVILHRQLPNEIPVLLAWRQRVNEASHFFFLRFKKELVDATRAPTYENVEVQIAPFGLNVEMGVVMHLLSLMQRETRQLLDYTAVADTDTVPSLQQPPTPDTILPAFSTTSLPKPGTSPTSETTSLSFRRDERREAKGPMGGVPLRCPASRAFDDVTVVMGQMIAMPRPKRLEIGQAYSRPVYVKELQIHSIQVRCTIRSSDRRLLTSTRSAKGNAVKASGAAIARTVKKAADTLPTGRGRAKQLAEKGAGMPAHSPTLGVGASKAARHHLQAMGGGSGPGEGFTGSAWQILQLLDALPVDTPNMAIYFRQERRFHVVAPWGVISQKLSNAYFQQMVRNSLPTVGFGSFLAVVKGLIDGVIALFVEPYVAWRAHPNCSMECVDSVIGGLNNGFYKFTTHVIGGVFQSLFTFFNALHKMLGGSRPRADGFLDGLWKGLSGFVRDTLVTPWKDLIQWPLDAIYSGEGHTIAFLLLVWCVFRCAISPIFGSLNFAASVCEGISNVLLGEASQFTRYQEQRHSGERRLNDGGMVYLEQSDVEAEQGRGLGMGAGFGHDADATAPAGMRREQ</sequence>
<feature type="region of interest" description="Disordered" evidence="1">
    <location>
        <begin position="2206"/>
        <end position="2231"/>
    </location>
</feature>
<feature type="compositionally biased region" description="Polar residues" evidence="1">
    <location>
        <begin position="3866"/>
        <end position="3878"/>
    </location>
</feature>
<feature type="compositionally biased region" description="Polar residues" evidence="1">
    <location>
        <begin position="2994"/>
        <end position="3011"/>
    </location>
</feature>
<feature type="compositionally biased region" description="Basic and acidic residues" evidence="1">
    <location>
        <begin position="2025"/>
        <end position="2036"/>
    </location>
</feature>
<gene>
    <name evidence="2" type="ORF">Vbra_10806</name>
</gene>
<feature type="region of interest" description="Disordered" evidence="1">
    <location>
        <begin position="1967"/>
        <end position="2049"/>
    </location>
</feature>
<feature type="region of interest" description="Disordered" evidence="1">
    <location>
        <begin position="1798"/>
        <end position="1859"/>
    </location>
</feature>
<feature type="region of interest" description="Disordered" evidence="1">
    <location>
        <begin position="3808"/>
        <end position="3889"/>
    </location>
</feature>
<feature type="region of interest" description="Disordered" evidence="1">
    <location>
        <begin position="3341"/>
        <end position="3370"/>
    </location>
</feature>
<feature type="compositionally biased region" description="Low complexity" evidence="1">
    <location>
        <begin position="1811"/>
        <end position="1833"/>
    </location>
</feature>
<feature type="compositionally biased region" description="Polar residues" evidence="1">
    <location>
        <begin position="1548"/>
        <end position="1560"/>
    </location>
</feature>